<dbReference type="AlphaFoldDB" id="A0A250FC62"/>
<sequence>MFFDDIRSVLQPRYCLHCGVPLLAHQSYLCLNCTAHLEETSFHLSPDNPLWQTLRHRCPIEGATSLFFFGKRNVAQDLIHNLKYKGKQEIGEWLGKWLGSYIATAAPFSSAEVVLPVPLHPRKLRRRGYNQVARFGQSLARAMQIAYTDDLLIKTDAVGTQTRKFVWKRFNENDHIFALRNPERWIGKHLLLVDDVITTGSTLERCYTALSSIPEVKISVASIACAVIK</sequence>
<dbReference type="SUPFAM" id="SSF53271">
    <property type="entry name" value="PRTase-like"/>
    <property type="match status" value="1"/>
</dbReference>
<name>A0A250FC62_9FLAO</name>
<dbReference type="RefSeq" id="WP_095913518.1">
    <property type="nucleotide sequence ID" value="NZ_CAUQQP010000017.1"/>
</dbReference>
<dbReference type="CDD" id="cd06223">
    <property type="entry name" value="PRTases_typeI"/>
    <property type="match status" value="1"/>
</dbReference>
<dbReference type="Gene3D" id="3.40.50.2020">
    <property type="match status" value="1"/>
</dbReference>
<evidence type="ECO:0000313" key="3">
    <source>
        <dbReference type="Proteomes" id="UP000217276"/>
    </source>
</evidence>
<organism evidence="2 3">
    <name type="scientific">Capnocytophaga leadbetteri</name>
    <dbReference type="NCBI Taxonomy" id="327575"/>
    <lineage>
        <taxon>Bacteria</taxon>
        <taxon>Pseudomonadati</taxon>
        <taxon>Bacteroidota</taxon>
        <taxon>Flavobacteriia</taxon>
        <taxon>Flavobacteriales</taxon>
        <taxon>Flavobacteriaceae</taxon>
        <taxon>Capnocytophaga</taxon>
    </lineage>
</organism>
<accession>A0A250FC62</accession>
<keyword evidence="2" id="KW-0808">Transferase</keyword>
<keyword evidence="3" id="KW-1185">Reference proteome</keyword>
<dbReference type="PANTHER" id="PTHR47505">
    <property type="entry name" value="DNA UTILIZATION PROTEIN YHGH"/>
    <property type="match status" value="1"/>
</dbReference>
<dbReference type="Proteomes" id="UP000217276">
    <property type="component" value="Chromosome"/>
</dbReference>
<keyword evidence="2" id="KW-0328">Glycosyltransferase</keyword>
<proteinExistence type="inferred from homology"/>
<dbReference type="GO" id="GO:0016757">
    <property type="term" value="F:glycosyltransferase activity"/>
    <property type="evidence" value="ECO:0007669"/>
    <property type="project" value="UniProtKB-KW"/>
</dbReference>
<reference evidence="3" key="1">
    <citation type="submission" date="2017-06" db="EMBL/GenBank/DDBJ databases">
        <title>Capnocytophaga spp. assemblies.</title>
        <authorList>
            <person name="Gulvik C.A."/>
        </authorList>
    </citation>
    <scope>NUCLEOTIDE SEQUENCE [LARGE SCALE GENOMIC DNA]</scope>
    <source>
        <strain evidence="3">H6253</strain>
    </source>
</reference>
<dbReference type="InterPro" id="IPR000836">
    <property type="entry name" value="PRTase_dom"/>
</dbReference>
<dbReference type="EMBL" id="CP022384">
    <property type="protein sequence ID" value="ATA81576.1"/>
    <property type="molecule type" value="Genomic_DNA"/>
</dbReference>
<comment type="similarity">
    <text evidence="1">Belongs to the ComF/GntX family.</text>
</comment>
<dbReference type="PANTHER" id="PTHR47505:SF1">
    <property type="entry name" value="DNA UTILIZATION PROTEIN YHGH"/>
    <property type="match status" value="1"/>
</dbReference>
<dbReference type="KEGG" id="clk:CGC53_04050"/>
<evidence type="ECO:0000313" key="2">
    <source>
        <dbReference type="EMBL" id="ATA81576.1"/>
    </source>
</evidence>
<evidence type="ECO:0000256" key="1">
    <source>
        <dbReference type="ARBA" id="ARBA00008007"/>
    </source>
</evidence>
<dbReference type="InterPro" id="IPR029057">
    <property type="entry name" value="PRTase-like"/>
</dbReference>
<gene>
    <name evidence="2" type="ORF">CGC53_04050</name>
</gene>
<dbReference type="InterPro" id="IPR051910">
    <property type="entry name" value="ComF/GntX_DNA_util-trans"/>
</dbReference>
<protein>
    <submittedName>
        <fullName evidence="2">Amidophosphoribosyltransferase</fullName>
    </submittedName>
</protein>